<name>A0A1V9FPT7_9BACT</name>
<dbReference type="EMBL" id="LVYD01000064">
    <property type="protein sequence ID" value="OQP60338.1"/>
    <property type="molecule type" value="Genomic_DNA"/>
</dbReference>
<reference evidence="1 2" key="1">
    <citation type="submission" date="2016-03" db="EMBL/GenBank/DDBJ databases">
        <title>Niastella vici sp. nov., isolated from farmland soil.</title>
        <authorList>
            <person name="Chen L."/>
            <person name="Wang D."/>
            <person name="Yang S."/>
            <person name="Wang G."/>
        </authorList>
    </citation>
    <scope>NUCLEOTIDE SEQUENCE [LARGE SCALE GENOMIC DNA]</scope>
    <source>
        <strain evidence="1 2">DJ57</strain>
    </source>
</reference>
<evidence type="ECO:0000313" key="2">
    <source>
        <dbReference type="Proteomes" id="UP000192796"/>
    </source>
</evidence>
<sequence length="109" mass="13165">MTGADNYYTLQNQIMNYDTRLQDLILKQERQVHSFERHRASMWDAVQATEKEILEQHDCTYSDAPPHILTIINKLREDYYRYWWNDGILFTALMRRQAAARQRILDTIK</sequence>
<gene>
    <name evidence="1" type="ORF">A3860_33710</name>
</gene>
<dbReference type="STRING" id="1703345.A3860_33710"/>
<keyword evidence="2" id="KW-1185">Reference proteome</keyword>
<dbReference type="Proteomes" id="UP000192796">
    <property type="component" value="Unassembled WGS sequence"/>
</dbReference>
<proteinExistence type="predicted"/>
<protein>
    <submittedName>
        <fullName evidence="1">Uncharacterized protein</fullName>
    </submittedName>
</protein>
<evidence type="ECO:0000313" key="1">
    <source>
        <dbReference type="EMBL" id="OQP60338.1"/>
    </source>
</evidence>
<comment type="caution">
    <text evidence="1">The sequence shown here is derived from an EMBL/GenBank/DDBJ whole genome shotgun (WGS) entry which is preliminary data.</text>
</comment>
<accession>A0A1V9FPT7</accession>
<dbReference type="AlphaFoldDB" id="A0A1V9FPT7"/>
<organism evidence="1 2">
    <name type="scientific">Niastella vici</name>
    <dbReference type="NCBI Taxonomy" id="1703345"/>
    <lineage>
        <taxon>Bacteria</taxon>
        <taxon>Pseudomonadati</taxon>
        <taxon>Bacteroidota</taxon>
        <taxon>Chitinophagia</taxon>
        <taxon>Chitinophagales</taxon>
        <taxon>Chitinophagaceae</taxon>
        <taxon>Niastella</taxon>
    </lineage>
</organism>